<reference evidence="4" key="1">
    <citation type="submission" date="2022-12" db="EMBL/GenBank/DDBJ databases">
        <authorList>
            <person name="Mo P."/>
        </authorList>
    </citation>
    <scope>NUCLEOTIDE SEQUENCE [LARGE SCALE GENOMIC DNA]</scope>
    <source>
        <strain evidence="4">HUAS 3-15</strain>
    </source>
</reference>
<dbReference type="InterPro" id="IPR000415">
    <property type="entry name" value="Nitroreductase-like"/>
</dbReference>
<evidence type="ECO:0000313" key="4">
    <source>
        <dbReference type="Proteomes" id="UP001212821"/>
    </source>
</evidence>
<gene>
    <name evidence="3" type="ORF">O1G21_18365</name>
</gene>
<dbReference type="SUPFAM" id="SSF55469">
    <property type="entry name" value="FMN-dependent nitroreductase-like"/>
    <property type="match status" value="1"/>
</dbReference>
<protein>
    <submittedName>
        <fullName evidence="3">SagB family peptide dehydrogenase</fullName>
    </submittedName>
</protein>
<keyword evidence="4" id="KW-1185">Reference proteome</keyword>
<dbReference type="EMBL" id="CP115450">
    <property type="protein sequence ID" value="WBP87611.1"/>
    <property type="molecule type" value="Genomic_DNA"/>
</dbReference>
<feature type="domain" description="Nitroreductase" evidence="1">
    <location>
        <begin position="305"/>
        <end position="479"/>
    </location>
</feature>
<dbReference type="PANTHER" id="PTHR43745:SF2">
    <property type="entry name" value="NITROREDUCTASE MJ1384-RELATED"/>
    <property type="match status" value="1"/>
</dbReference>
<dbReference type="RefSeq" id="WP_270145201.1">
    <property type="nucleotide sequence ID" value="NZ_CP115450.1"/>
</dbReference>
<organism evidence="3 4">
    <name type="scientific">Kitasatospora cathayae</name>
    <dbReference type="NCBI Taxonomy" id="3004092"/>
    <lineage>
        <taxon>Bacteria</taxon>
        <taxon>Bacillati</taxon>
        <taxon>Actinomycetota</taxon>
        <taxon>Actinomycetes</taxon>
        <taxon>Kitasatosporales</taxon>
        <taxon>Streptomycetaceae</taxon>
        <taxon>Kitasatospora</taxon>
    </lineage>
</organism>
<dbReference type="InterPro" id="IPR020051">
    <property type="entry name" value="SagB-type_dehydrogenase"/>
</dbReference>
<evidence type="ECO:0000259" key="1">
    <source>
        <dbReference type="Pfam" id="PF00881"/>
    </source>
</evidence>
<dbReference type="InterPro" id="IPR052544">
    <property type="entry name" value="Bacteriocin_Proc_Enz"/>
</dbReference>
<feature type="domain" description="Cyanobactin oxidase ThcOx second" evidence="2">
    <location>
        <begin position="146"/>
        <end position="251"/>
    </location>
</feature>
<dbReference type="NCBIfam" id="TIGR03605">
    <property type="entry name" value="antibiot_sagB"/>
    <property type="match status" value="1"/>
</dbReference>
<dbReference type="Proteomes" id="UP001212821">
    <property type="component" value="Chromosome"/>
</dbReference>
<dbReference type="CDD" id="cd02142">
    <property type="entry name" value="McbC_SagB-like_oxidoreductase"/>
    <property type="match status" value="1"/>
</dbReference>
<sequence>MTTATTPATATALDGIDLPATARTVRRLRLRPDGALTPLGPKAVRLTAPVGALNLPDLAPGAMEAVAALAAGEQTEEELAALVAARDGDAGLLRWQLTRRRLGTAGMLEHSVHLVLDGADEPLARLRPVGRGAAEPGPTPDPTGQVKLSRFASASVEGGALLVRAPGSPLAVQLTTRAAGLLAALAGWTSPAALAQLPDGLPLDAVRQTLRLFAAAGLLAYGSPGAEPEAEEQRFAQWTAADLAFHSRTRRPTSVAGYGGTYRFGDRFAPEPASPAPFAGRKVALPVPDLDELARADRPFTEVLEQRRSVRDHDEQTPITLEQLGELLYRSARRRQTFTGGDGQELADRPYPSGGAVHELELYPLVTSCAGLEPGLWHYATDRHELELVSEPSAATAQLVKSARESSLMQTDPQVVLLVTARFGRVMWKYETVAYPLILKHVGALYQTLYLVGTAMDLAVCGLGGGDAADFAAASGLDYFTEGSVGELVIGSRPPTLRQDVGVPRREARR</sequence>
<evidence type="ECO:0000313" key="3">
    <source>
        <dbReference type="EMBL" id="WBP87611.1"/>
    </source>
</evidence>
<dbReference type="InterPro" id="IPR029479">
    <property type="entry name" value="Nitroreductase"/>
</dbReference>
<dbReference type="Pfam" id="PF22767">
    <property type="entry name" value="ThcOx"/>
    <property type="match status" value="1"/>
</dbReference>
<dbReference type="PANTHER" id="PTHR43745">
    <property type="entry name" value="NITROREDUCTASE MJ1384-RELATED"/>
    <property type="match status" value="1"/>
</dbReference>
<evidence type="ECO:0000259" key="2">
    <source>
        <dbReference type="Pfam" id="PF22767"/>
    </source>
</evidence>
<proteinExistence type="predicted"/>
<name>A0ABY7Q4Q6_9ACTN</name>
<dbReference type="Gene3D" id="3.40.109.10">
    <property type="entry name" value="NADH Oxidase"/>
    <property type="match status" value="1"/>
</dbReference>
<dbReference type="Pfam" id="PF00881">
    <property type="entry name" value="Nitroreductase"/>
    <property type="match status" value="1"/>
</dbReference>
<dbReference type="InterPro" id="IPR054488">
    <property type="entry name" value="ThcOx_dom2"/>
</dbReference>
<accession>A0ABY7Q4Q6</accession>